<gene>
    <name evidence="2" type="ORF">IDH44_16140</name>
</gene>
<name>A0A927BUT1_9BACL</name>
<comment type="caution">
    <text evidence="2">The sequence shown here is derived from an EMBL/GenBank/DDBJ whole genome shotgun (WGS) entry which is preliminary data.</text>
</comment>
<evidence type="ECO:0000259" key="1">
    <source>
        <dbReference type="Pfam" id="PF00085"/>
    </source>
</evidence>
<evidence type="ECO:0000313" key="2">
    <source>
        <dbReference type="EMBL" id="MBD2846727.1"/>
    </source>
</evidence>
<dbReference type="CDD" id="cd02947">
    <property type="entry name" value="TRX_family"/>
    <property type="match status" value="1"/>
</dbReference>
<dbReference type="Proteomes" id="UP000621560">
    <property type="component" value="Unassembled WGS sequence"/>
</dbReference>
<sequence>MKETTEAQLLALGPAPDSPRTRQAIFVYTPLCGTCKMGARMLEVAAAMGAPLPLARLNVNYAPLLRERWRIASVPALVLLDGEDAVHIEYAMRSVQHLQRLLAAHAAADVRRTSDTE</sequence>
<dbReference type="RefSeq" id="WP_190919383.1">
    <property type="nucleotide sequence ID" value="NZ_JACXIZ010000027.1"/>
</dbReference>
<accession>A0A927BUT1</accession>
<dbReference type="SUPFAM" id="SSF52833">
    <property type="entry name" value="Thioredoxin-like"/>
    <property type="match status" value="1"/>
</dbReference>
<dbReference type="InterPro" id="IPR013766">
    <property type="entry name" value="Thioredoxin_domain"/>
</dbReference>
<dbReference type="AlphaFoldDB" id="A0A927BUT1"/>
<dbReference type="Gene3D" id="3.40.30.10">
    <property type="entry name" value="Glutaredoxin"/>
    <property type="match status" value="1"/>
</dbReference>
<feature type="domain" description="Thioredoxin" evidence="1">
    <location>
        <begin position="27"/>
        <end position="101"/>
    </location>
</feature>
<proteinExistence type="predicted"/>
<evidence type="ECO:0000313" key="3">
    <source>
        <dbReference type="Proteomes" id="UP000621560"/>
    </source>
</evidence>
<dbReference type="Pfam" id="PF00085">
    <property type="entry name" value="Thioredoxin"/>
    <property type="match status" value="1"/>
</dbReference>
<organism evidence="2 3">
    <name type="scientific">Paenibacillus sabuli</name>
    <dbReference type="NCBI Taxonomy" id="2772509"/>
    <lineage>
        <taxon>Bacteria</taxon>
        <taxon>Bacillati</taxon>
        <taxon>Bacillota</taxon>
        <taxon>Bacilli</taxon>
        <taxon>Bacillales</taxon>
        <taxon>Paenibacillaceae</taxon>
        <taxon>Paenibacillus</taxon>
    </lineage>
</organism>
<reference evidence="2" key="1">
    <citation type="submission" date="2020-09" db="EMBL/GenBank/DDBJ databases">
        <title>A novel bacterium of genus Paenibacillus, isolated from South China Sea.</title>
        <authorList>
            <person name="Huang H."/>
            <person name="Mo K."/>
            <person name="Hu Y."/>
        </authorList>
    </citation>
    <scope>NUCLEOTIDE SEQUENCE</scope>
    <source>
        <strain evidence="2">IB182496</strain>
    </source>
</reference>
<dbReference type="InterPro" id="IPR036249">
    <property type="entry name" value="Thioredoxin-like_sf"/>
</dbReference>
<dbReference type="EMBL" id="JACXIZ010000027">
    <property type="protein sequence ID" value="MBD2846727.1"/>
    <property type="molecule type" value="Genomic_DNA"/>
</dbReference>
<keyword evidence="3" id="KW-1185">Reference proteome</keyword>
<protein>
    <submittedName>
        <fullName evidence="2">Thioredoxin family protein</fullName>
    </submittedName>
</protein>